<evidence type="ECO:0000313" key="1">
    <source>
        <dbReference type="EMBL" id="KAE8235608.1"/>
    </source>
</evidence>
<proteinExistence type="predicted"/>
<reference evidence="1" key="2">
    <citation type="journal article" date="2019" name="IMA Fungus">
        <title>Genome sequencing and comparison of five Tilletia species to identify candidate genes for the detection of regulated species infecting wheat.</title>
        <authorList>
            <person name="Nguyen H.D.T."/>
            <person name="Sultana T."/>
            <person name="Kesanakurti P."/>
            <person name="Hambleton S."/>
        </authorList>
    </citation>
    <scope>NUCLEOTIDE SEQUENCE</scope>
    <source>
        <strain evidence="1">DAOMC 236426</strain>
    </source>
</reference>
<organism evidence="1 2">
    <name type="scientific">Tilletia controversa</name>
    <name type="common">dwarf bunt fungus</name>
    <dbReference type="NCBI Taxonomy" id="13291"/>
    <lineage>
        <taxon>Eukaryota</taxon>
        <taxon>Fungi</taxon>
        <taxon>Dikarya</taxon>
        <taxon>Basidiomycota</taxon>
        <taxon>Ustilaginomycotina</taxon>
        <taxon>Exobasidiomycetes</taxon>
        <taxon>Tilletiales</taxon>
        <taxon>Tilletiaceae</taxon>
        <taxon>Tilletia</taxon>
    </lineage>
</organism>
<dbReference type="Proteomes" id="UP000077684">
    <property type="component" value="Unassembled WGS sequence"/>
</dbReference>
<dbReference type="AlphaFoldDB" id="A0A8X7SRK9"/>
<name>A0A8X7SRK9_9BASI</name>
<protein>
    <submittedName>
        <fullName evidence="1">Uncharacterized protein</fullName>
    </submittedName>
</protein>
<evidence type="ECO:0000313" key="2">
    <source>
        <dbReference type="Proteomes" id="UP000077684"/>
    </source>
</evidence>
<dbReference type="EMBL" id="LWDE02003403">
    <property type="protein sequence ID" value="KAE8235608.1"/>
    <property type="molecule type" value="Genomic_DNA"/>
</dbReference>
<comment type="caution">
    <text evidence="1">The sequence shown here is derived from an EMBL/GenBank/DDBJ whole genome shotgun (WGS) entry which is preliminary data.</text>
</comment>
<sequence>MPVPSSLREAVAGSALAVAYDFNRDREDDLAAQAAYFPLFDYEGADDQPHRSFPIDRVKKGSSSPTAGLAVAAGASAAVAAARAVRTWD</sequence>
<keyword evidence="2" id="KW-1185">Reference proteome</keyword>
<accession>A0A8X7SRK9</accession>
<reference evidence="1" key="1">
    <citation type="submission" date="2016-04" db="EMBL/GenBank/DDBJ databases">
        <authorList>
            <person name="Nguyen H.D."/>
            <person name="Samba Siva P."/>
            <person name="Cullis J."/>
            <person name="Levesque C.A."/>
            <person name="Hambleton S."/>
        </authorList>
    </citation>
    <scope>NUCLEOTIDE SEQUENCE</scope>
    <source>
        <strain evidence="1">DAOMC 236426</strain>
    </source>
</reference>
<gene>
    <name evidence="1" type="ORF">A4X06_0g9815</name>
</gene>